<keyword evidence="1" id="KW-1133">Transmembrane helix</keyword>
<keyword evidence="1" id="KW-0812">Transmembrane</keyword>
<proteinExistence type="predicted"/>
<protein>
    <submittedName>
        <fullName evidence="2">Uncharacterized protein</fullName>
    </submittedName>
</protein>
<keyword evidence="1" id="KW-0472">Membrane</keyword>
<feature type="transmembrane region" description="Helical" evidence="1">
    <location>
        <begin position="6"/>
        <end position="27"/>
    </location>
</feature>
<evidence type="ECO:0000256" key="1">
    <source>
        <dbReference type="SAM" id="Phobius"/>
    </source>
</evidence>
<sequence>MSKLVVFLFAVIIVLVLICILQIYHLYTQNINNLTGIWLTDEEFKNAANISTGFLYIKDIGPKSLTGYLLIINSENKEIINQQCNINFKGVGWAPTHCSKIEIFPAPSSFPSSLQFKYHQKANMITLSEDGEIYCRFFKNTVLSAFHL</sequence>
<evidence type="ECO:0000313" key="2">
    <source>
        <dbReference type="EMBL" id="BBO53998.1"/>
    </source>
</evidence>
<name>A0A5K7XX56_9VIRU</name>
<accession>A0A5K7XX56</accession>
<reference evidence="2" key="1">
    <citation type="journal article" date="2020" name="Sci. Rep.">
        <title>A novel Asfarvirus-like virus identified as a potential cause of mass mortality of abalone.</title>
        <authorList>
            <person name="Matsuyama T."/>
            <person name="Takano T."/>
            <person name="Nishiki I."/>
            <person name="Fujiwara A."/>
            <person name="Kiryu I."/>
            <person name="Inada M."/>
            <person name="Sakai T."/>
            <person name="Terashima S."/>
            <person name="Matsuura Y."/>
            <person name="Isowa K."/>
            <person name="Nakayasu C."/>
        </authorList>
    </citation>
    <scope>NUCLEOTIDE SEQUENCE</scope>
</reference>
<dbReference type="EMBL" id="LC506465">
    <property type="protein sequence ID" value="BBO53998.1"/>
    <property type="molecule type" value="Genomic_DNA"/>
</dbReference>
<organism evidence="2">
    <name type="scientific">Abalone asfa-like virus</name>
    <dbReference type="NCBI Taxonomy" id="2839893"/>
    <lineage>
        <taxon>Viruses</taxon>
        <taxon>Varidnaviria</taxon>
        <taxon>Bamfordvirae</taxon>
        <taxon>Nucleocytoviricota</taxon>
        <taxon>Pokkesviricetes</taxon>
        <taxon>Asfuvirales</taxon>
        <taxon>Asfarviridae</taxon>
    </lineage>
</organism>